<gene>
    <name evidence="4" type="ORF">RLDS_16995</name>
</gene>
<evidence type="ECO:0000256" key="1">
    <source>
        <dbReference type="ARBA" id="ARBA00022630"/>
    </source>
</evidence>
<dbReference type="AlphaFoldDB" id="T0IUT6"/>
<dbReference type="PATRIC" id="fig|1331060.3.peg.3271"/>
<proteinExistence type="predicted"/>
<dbReference type="PROSITE" id="PS51387">
    <property type="entry name" value="FAD_PCMH"/>
    <property type="match status" value="1"/>
</dbReference>
<dbReference type="Gene3D" id="3.30.465.10">
    <property type="match status" value="1"/>
</dbReference>
<evidence type="ECO:0000313" key="4">
    <source>
        <dbReference type="EMBL" id="EQB13429.1"/>
    </source>
</evidence>
<dbReference type="eggNOG" id="COG0277">
    <property type="taxonomic scope" value="Bacteria"/>
</dbReference>
<dbReference type="InterPro" id="IPR036318">
    <property type="entry name" value="FAD-bd_PCMH-like_sf"/>
</dbReference>
<dbReference type="PANTHER" id="PTHR11748">
    <property type="entry name" value="D-LACTATE DEHYDROGENASE"/>
    <property type="match status" value="1"/>
</dbReference>
<dbReference type="InterPro" id="IPR006094">
    <property type="entry name" value="Oxid_FAD_bind_N"/>
</dbReference>
<evidence type="ECO:0000259" key="3">
    <source>
        <dbReference type="PROSITE" id="PS51387"/>
    </source>
</evidence>
<dbReference type="GO" id="GO:0003824">
    <property type="term" value="F:catalytic activity"/>
    <property type="evidence" value="ECO:0007669"/>
    <property type="project" value="InterPro"/>
</dbReference>
<dbReference type="SUPFAM" id="SSF56176">
    <property type="entry name" value="FAD-binding/transporter-associated domain-like"/>
    <property type="match status" value="1"/>
</dbReference>
<keyword evidence="5" id="KW-1185">Reference proteome</keyword>
<dbReference type="Proteomes" id="UP000015531">
    <property type="component" value="Unassembled WGS sequence"/>
</dbReference>
<comment type="caution">
    <text evidence="4">The sequence shown here is derived from an EMBL/GenBank/DDBJ whole genome shotgun (WGS) entry which is preliminary data.</text>
</comment>
<dbReference type="OrthoDB" id="9811557at2"/>
<keyword evidence="2" id="KW-0274">FAD</keyword>
<dbReference type="GO" id="GO:0071949">
    <property type="term" value="F:FAD binding"/>
    <property type="evidence" value="ECO:0007669"/>
    <property type="project" value="InterPro"/>
</dbReference>
<dbReference type="InterPro" id="IPR016164">
    <property type="entry name" value="FAD-linked_Oxase-like_C"/>
</dbReference>
<dbReference type="EMBL" id="ATDP01000097">
    <property type="protein sequence ID" value="EQB13429.1"/>
    <property type="molecule type" value="Genomic_DNA"/>
</dbReference>
<name>T0IUT6_9SPHN</name>
<dbReference type="Pfam" id="PF01565">
    <property type="entry name" value="FAD_binding_4"/>
    <property type="match status" value="1"/>
</dbReference>
<dbReference type="SUPFAM" id="SSF55103">
    <property type="entry name" value="FAD-linked oxidases, C-terminal domain"/>
    <property type="match status" value="1"/>
</dbReference>
<feature type="domain" description="FAD-binding PCMH-type" evidence="3">
    <location>
        <begin position="37"/>
        <end position="235"/>
    </location>
</feature>
<sequence>MNGAPVASELRGLPKGVSVSRDPAALQGFAQDSSGRRGAAPRAIVRPKTAQEVRSLISWARANTIPLVPVSSSGGPRRRGDTVATQEAVILDLSDMRRIIHVDGNDALAVIEPGVTFPQLDAALRPHGLRSFRPLVARPTKSVLAAFLEREPFTVPGRSWDSSDPLAAMQIILGDGKLFHTGSGALPGTLEENLERGNRPLLGVGPLHTDFGRVLQGAQGALGIVTWASIYCQRIPAREQPLFISAERIEPLIDVAYALLRRRPGGQLFLVNARQLAMLFASAAEDVDRIAKSLPAWVLYFEVSAPDYFADEAMAFQIADLESDGDRAGARISDRLGSIVASDVRIRQEAGQLLPCEGAAEIRREVLCLGQLNALPKLLGSLPAGHMERAAIHVQPTVHGVTAQLALTYIATRADEGDCDRAARDAAASLAGAGGFFSRPYHPWAELPFAADPAIANQLARVKGFFDPDGILQPGAQSLGGAK</sequence>
<evidence type="ECO:0000256" key="2">
    <source>
        <dbReference type="ARBA" id="ARBA00022827"/>
    </source>
</evidence>
<accession>T0IUT6</accession>
<dbReference type="Gene3D" id="3.30.43.10">
    <property type="entry name" value="Uridine Diphospho-n-acetylenolpyruvylglucosamine Reductase, domain 2"/>
    <property type="match status" value="1"/>
</dbReference>
<reference evidence="4 5" key="1">
    <citation type="journal article" date="2013" name="Genome Announc.">
        <title>Draft Genome Sequence of Sphingobium lactosutens Strain DS20T, Isolated from a Hexachlorocyclohexane Dumpsite.</title>
        <authorList>
            <person name="Kumar R."/>
            <person name="Dwivedi V."/>
            <person name="Negi V."/>
            <person name="Khurana J.P."/>
            <person name="Lal R."/>
        </authorList>
    </citation>
    <scope>NUCLEOTIDE SEQUENCE [LARGE SCALE GENOMIC DNA]</scope>
    <source>
        <strain evidence="4 5">DS20</strain>
    </source>
</reference>
<dbReference type="InterPro" id="IPR016169">
    <property type="entry name" value="FAD-bd_PCMH_sub2"/>
</dbReference>
<evidence type="ECO:0000313" key="5">
    <source>
        <dbReference type="Proteomes" id="UP000015531"/>
    </source>
</evidence>
<dbReference type="InterPro" id="IPR016167">
    <property type="entry name" value="FAD-bd_PCMH_sub1"/>
</dbReference>
<dbReference type="RefSeq" id="WP_021227004.1">
    <property type="nucleotide sequence ID" value="NZ_ATDP01000097.1"/>
</dbReference>
<dbReference type="InterPro" id="IPR016166">
    <property type="entry name" value="FAD-bd_PCMH"/>
</dbReference>
<protein>
    <recommendedName>
        <fullName evidence="3">FAD-binding PCMH-type domain-containing protein</fullName>
    </recommendedName>
</protein>
<keyword evidence="1" id="KW-0285">Flavoprotein</keyword>
<organism evidence="4 5">
    <name type="scientific">Sphingobium lactosutens DS20</name>
    <dbReference type="NCBI Taxonomy" id="1331060"/>
    <lineage>
        <taxon>Bacteria</taxon>
        <taxon>Pseudomonadati</taxon>
        <taxon>Pseudomonadota</taxon>
        <taxon>Alphaproteobacteria</taxon>
        <taxon>Sphingomonadales</taxon>
        <taxon>Sphingomonadaceae</taxon>
        <taxon>Sphingobium</taxon>
    </lineage>
</organism>